<gene>
    <name evidence="1" type="ORF">D5H78_18655</name>
</gene>
<protein>
    <submittedName>
        <fullName evidence="1">Uncharacterized protein</fullName>
    </submittedName>
</protein>
<evidence type="ECO:0000313" key="2">
    <source>
        <dbReference type="Proteomes" id="UP000265614"/>
    </source>
</evidence>
<evidence type="ECO:0000313" key="1">
    <source>
        <dbReference type="EMBL" id="RJK92500.1"/>
    </source>
</evidence>
<sequence length="209" mass="22566">MLDLARQAAGEADKARVAALGLDLFDGRQLNRATLQQAVGEARSATSEAGGLLQKAATKIERLPGFGSSQLPRALSAVTAARDSAFSAMADAEEICGALDEEAPLPDDAVEEHIGELSEKLTELVRGTDEAIAQIRRYWPVLSDPKLERAISYAQEAARESGLADQAAREAEQRLRAREGVDESLRSAHWRATRAGRFAREVGESLRQD</sequence>
<dbReference type="Proteomes" id="UP000265614">
    <property type="component" value="Unassembled WGS sequence"/>
</dbReference>
<comment type="caution">
    <text evidence="1">The sequence shown here is derived from an EMBL/GenBank/DDBJ whole genome shotgun (WGS) entry which is preliminary data.</text>
</comment>
<organism evidence="1 2">
    <name type="scientific">Vallicoccus soli</name>
    <dbReference type="NCBI Taxonomy" id="2339232"/>
    <lineage>
        <taxon>Bacteria</taxon>
        <taxon>Bacillati</taxon>
        <taxon>Actinomycetota</taxon>
        <taxon>Actinomycetes</taxon>
        <taxon>Motilibacterales</taxon>
        <taxon>Vallicoccaceae</taxon>
        <taxon>Vallicoccus</taxon>
    </lineage>
</organism>
<dbReference type="AlphaFoldDB" id="A0A3A3YTW9"/>
<name>A0A3A3YTW9_9ACTN</name>
<keyword evidence="2" id="KW-1185">Reference proteome</keyword>
<dbReference type="EMBL" id="QZEZ01000014">
    <property type="protein sequence ID" value="RJK92500.1"/>
    <property type="molecule type" value="Genomic_DNA"/>
</dbReference>
<reference evidence="1 2" key="1">
    <citation type="submission" date="2018-09" db="EMBL/GenBank/DDBJ databases">
        <title>YIM 75000 draft genome.</title>
        <authorList>
            <person name="Tang S."/>
            <person name="Feng Y."/>
        </authorList>
    </citation>
    <scope>NUCLEOTIDE SEQUENCE [LARGE SCALE GENOMIC DNA]</scope>
    <source>
        <strain evidence="1 2">YIM 75000</strain>
    </source>
</reference>
<accession>A0A3A3YTW9</accession>
<proteinExistence type="predicted"/>